<proteinExistence type="predicted"/>
<dbReference type="InterPro" id="IPR006379">
    <property type="entry name" value="HAD-SF_hydro_IIB"/>
</dbReference>
<dbReference type="CDD" id="cd07516">
    <property type="entry name" value="HAD_Pase"/>
    <property type="match status" value="1"/>
</dbReference>
<evidence type="ECO:0000313" key="1">
    <source>
        <dbReference type="EMBL" id="SFG79497.1"/>
    </source>
</evidence>
<dbReference type="NCBIfam" id="TIGR01484">
    <property type="entry name" value="HAD-SF-IIB"/>
    <property type="match status" value="1"/>
</dbReference>
<dbReference type="AlphaFoldDB" id="A0A1I2UUP6"/>
<dbReference type="SFLD" id="SFLDG01140">
    <property type="entry name" value="C2.B:_Phosphomannomutase_and_P"/>
    <property type="match status" value="1"/>
</dbReference>
<dbReference type="Pfam" id="PF08282">
    <property type="entry name" value="Hydrolase_3"/>
    <property type="match status" value="1"/>
</dbReference>
<evidence type="ECO:0008006" key="3">
    <source>
        <dbReference type="Google" id="ProtNLM"/>
    </source>
</evidence>
<dbReference type="InterPro" id="IPR023214">
    <property type="entry name" value="HAD_sf"/>
</dbReference>
<dbReference type="Gene3D" id="3.40.50.1000">
    <property type="entry name" value="HAD superfamily/HAD-like"/>
    <property type="match status" value="1"/>
</dbReference>
<accession>A0A1I2UUP6</accession>
<dbReference type="STRING" id="185761.SAMN05660282_01979"/>
<dbReference type="EMBL" id="FOPJ01000015">
    <property type="protein sequence ID" value="SFG79497.1"/>
    <property type="molecule type" value="Genomic_DNA"/>
</dbReference>
<organism evidence="1 2">
    <name type="scientific">Corynebacterium spheniscorum</name>
    <dbReference type="NCBI Taxonomy" id="185761"/>
    <lineage>
        <taxon>Bacteria</taxon>
        <taxon>Bacillati</taxon>
        <taxon>Actinomycetota</taxon>
        <taxon>Actinomycetes</taxon>
        <taxon>Mycobacteriales</taxon>
        <taxon>Corynebacteriaceae</taxon>
        <taxon>Corynebacterium</taxon>
    </lineage>
</organism>
<dbReference type="OrthoDB" id="3180855at2"/>
<dbReference type="PROSITE" id="PS01228">
    <property type="entry name" value="COF_1"/>
    <property type="match status" value="1"/>
</dbReference>
<dbReference type="InterPro" id="IPR000150">
    <property type="entry name" value="Cof"/>
</dbReference>
<dbReference type="GO" id="GO:0005829">
    <property type="term" value="C:cytosol"/>
    <property type="evidence" value="ECO:0007669"/>
    <property type="project" value="TreeGrafter"/>
</dbReference>
<dbReference type="SFLD" id="SFLDS00003">
    <property type="entry name" value="Haloacid_Dehalogenase"/>
    <property type="match status" value="1"/>
</dbReference>
<dbReference type="GO" id="GO:0000287">
    <property type="term" value="F:magnesium ion binding"/>
    <property type="evidence" value="ECO:0007669"/>
    <property type="project" value="TreeGrafter"/>
</dbReference>
<dbReference type="RefSeq" id="WP_092286891.1">
    <property type="nucleotide sequence ID" value="NZ_FOPJ01000015.1"/>
</dbReference>
<dbReference type="Gene3D" id="3.30.1240.10">
    <property type="match status" value="1"/>
</dbReference>
<evidence type="ECO:0000313" key="2">
    <source>
        <dbReference type="Proteomes" id="UP000199065"/>
    </source>
</evidence>
<dbReference type="NCBIfam" id="TIGR00099">
    <property type="entry name" value="Cof-subfamily"/>
    <property type="match status" value="1"/>
</dbReference>
<sequence length="276" mass="30061">MKTTPKLIVSDIDGTLLTPQERVTPRLRDALHRAHSAGTKIVLATGRPHRWIHPVLQQLPGLNPVCISANGAVLFDSESGKIISRQQLQPAVLSTLVSAASDALSDIGPVGVAVERVGRSLNEPESELFRVSPEYHHTWEAQDYGVAELSELTSRPAVKLLLRSRELDSEKMYGLIAPLIDESLGHVTYSMSEGLLEVSPPGVTKAQGLEKVAEFYEIPAEEVIAFGDMPNDSEMLQWAGYGVAMGNAVPQVKDIADFVTGTNEEDGLAEVLERWF</sequence>
<reference evidence="1 2" key="1">
    <citation type="submission" date="2016-10" db="EMBL/GenBank/DDBJ databases">
        <authorList>
            <person name="de Groot N.N."/>
        </authorList>
    </citation>
    <scope>NUCLEOTIDE SEQUENCE [LARGE SCALE GENOMIC DNA]</scope>
    <source>
        <strain>J11</strain>
        <strain evidence="2">PG 39</strain>
    </source>
</reference>
<gene>
    <name evidence="1" type="ORF">SAMN05660282_01979</name>
</gene>
<name>A0A1I2UUP6_9CORY</name>
<protein>
    <recommendedName>
        <fullName evidence="3">Cof subfamily of IIB subfamily of haloacid dehalogenase superfamily/HAD-superfamily hydrolase, subfamily IIB</fullName>
    </recommendedName>
</protein>
<keyword evidence="2" id="KW-1185">Reference proteome</keyword>
<dbReference type="PANTHER" id="PTHR10000">
    <property type="entry name" value="PHOSPHOSERINE PHOSPHATASE"/>
    <property type="match status" value="1"/>
</dbReference>
<dbReference type="PANTHER" id="PTHR10000:SF8">
    <property type="entry name" value="HAD SUPERFAMILY HYDROLASE-LIKE, TYPE 3"/>
    <property type="match status" value="1"/>
</dbReference>
<dbReference type="SUPFAM" id="SSF56784">
    <property type="entry name" value="HAD-like"/>
    <property type="match status" value="1"/>
</dbReference>
<dbReference type="InterPro" id="IPR036412">
    <property type="entry name" value="HAD-like_sf"/>
</dbReference>
<dbReference type="Proteomes" id="UP000199065">
    <property type="component" value="Unassembled WGS sequence"/>
</dbReference>
<dbReference type="GO" id="GO:0016791">
    <property type="term" value="F:phosphatase activity"/>
    <property type="evidence" value="ECO:0007669"/>
    <property type="project" value="TreeGrafter"/>
</dbReference>